<proteinExistence type="predicted"/>
<evidence type="ECO:0000256" key="1">
    <source>
        <dbReference type="ARBA" id="ARBA00022729"/>
    </source>
</evidence>
<feature type="domain" description="Ig-like" evidence="3">
    <location>
        <begin position="98"/>
        <end position="180"/>
    </location>
</feature>
<dbReference type="Pfam" id="PF13927">
    <property type="entry name" value="Ig_3"/>
    <property type="match status" value="1"/>
</dbReference>
<dbReference type="GO" id="GO:0005886">
    <property type="term" value="C:plasma membrane"/>
    <property type="evidence" value="ECO:0007669"/>
    <property type="project" value="TreeGrafter"/>
</dbReference>
<dbReference type="InterPro" id="IPR003598">
    <property type="entry name" value="Ig_sub2"/>
</dbReference>
<comment type="caution">
    <text evidence="4">The sequence shown here is derived from an EMBL/GenBank/DDBJ whole genome shotgun (WGS) entry which is preliminary data.</text>
</comment>
<dbReference type="InterPro" id="IPR013783">
    <property type="entry name" value="Ig-like_fold"/>
</dbReference>
<dbReference type="SMART" id="SM00408">
    <property type="entry name" value="IGc2"/>
    <property type="match status" value="1"/>
</dbReference>
<dbReference type="InterPro" id="IPR050958">
    <property type="entry name" value="Cell_Adh-Cytoskel_Orgn"/>
</dbReference>
<accession>A0A0N8K2U8</accession>
<dbReference type="GO" id="GO:0007156">
    <property type="term" value="P:homophilic cell adhesion via plasma membrane adhesion molecules"/>
    <property type="evidence" value="ECO:0007669"/>
    <property type="project" value="TreeGrafter"/>
</dbReference>
<dbReference type="InterPro" id="IPR003599">
    <property type="entry name" value="Ig_sub"/>
</dbReference>
<dbReference type="PROSITE" id="PS50835">
    <property type="entry name" value="IG_LIKE"/>
    <property type="match status" value="2"/>
</dbReference>
<dbReference type="Gene3D" id="2.60.40.10">
    <property type="entry name" value="Immunoglobulins"/>
    <property type="match status" value="2"/>
</dbReference>
<keyword evidence="1" id="KW-0732">Signal</keyword>
<dbReference type="PANTHER" id="PTHR45080">
    <property type="entry name" value="CONTACTIN 5"/>
    <property type="match status" value="1"/>
</dbReference>
<dbReference type="FunFam" id="2.60.40.10:FF:000359">
    <property type="entry name" value="Sidekick cell adhesion molecule 2"/>
    <property type="match status" value="1"/>
</dbReference>
<dbReference type="SUPFAM" id="SSF48726">
    <property type="entry name" value="Immunoglobulin"/>
    <property type="match status" value="2"/>
</dbReference>
<evidence type="ECO:0000256" key="2">
    <source>
        <dbReference type="ARBA" id="ARBA00023157"/>
    </source>
</evidence>
<gene>
    <name evidence="4" type="ORF">Z043_101740</name>
</gene>
<feature type="domain" description="Ig-like" evidence="3">
    <location>
        <begin position="185"/>
        <end position="232"/>
    </location>
</feature>
<dbReference type="AlphaFoldDB" id="A0A0N8K2U8"/>
<evidence type="ECO:0000313" key="5">
    <source>
        <dbReference type="Proteomes" id="UP000034805"/>
    </source>
</evidence>
<keyword evidence="2" id="KW-1015">Disulfide bond</keyword>
<name>A0A0N8K2U8_SCLFO</name>
<reference evidence="4 5" key="1">
    <citation type="submission" date="2015-08" db="EMBL/GenBank/DDBJ databases">
        <title>The genome of the Asian arowana (Scleropages formosus).</title>
        <authorList>
            <person name="Tan M.H."/>
            <person name="Gan H.M."/>
            <person name="Croft L.J."/>
            <person name="Austin C.M."/>
        </authorList>
    </citation>
    <scope>NUCLEOTIDE SEQUENCE [LARGE SCALE GENOMIC DNA]</scope>
    <source>
        <strain evidence="4">Aro1</strain>
    </source>
</reference>
<dbReference type="InterPro" id="IPR036179">
    <property type="entry name" value="Ig-like_dom_sf"/>
</dbReference>
<dbReference type="PANTHER" id="PTHR45080:SF8">
    <property type="entry name" value="IG-LIKE DOMAIN-CONTAINING PROTEIN"/>
    <property type="match status" value="1"/>
</dbReference>
<dbReference type="EMBL" id="JARO02000391">
    <property type="protein sequence ID" value="KPP78737.1"/>
    <property type="molecule type" value="Genomic_DNA"/>
</dbReference>
<organism evidence="4 5">
    <name type="scientific">Scleropages formosus</name>
    <name type="common">Asian bonytongue</name>
    <name type="synonym">Osteoglossum formosum</name>
    <dbReference type="NCBI Taxonomy" id="113540"/>
    <lineage>
        <taxon>Eukaryota</taxon>
        <taxon>Metazoa</taxon>
        <taxon>Chordata</taxon>
        <taxon>Craniata</taxon>
        <taxon>Vertebrata</taxon>
        <taxon>Euteleostomi</taxon>
        <taxon>Actinopterygii</taxon>
        <taxon>Neopterygii</taxon>
        <taxon>Teleostei</taxon>
        <taxon>Osteoglossocephala</taxon>
        <taxon>Osteoglossomorpha</taxon>
        <taxon>Osteoglossiformes</taxon>
        <taxon>Osteoglossidae</taxon>
        <taxon>Scleropages</taxon>
    </lineage>
</organism>
<protein>
    <recommendedName>
        <fullName evidence="3">Ig-like domain-containing protein</fullName>
    </recommendedName>
</protein>
<dbReference type="InterPro" id="IPR007110">
    <property type="entry name" value="Ig-like_dom"/>
</dbReference>
<sequence>MAGIGAGENKGATRLHPGHGISLRHLSSVRTRLQPCFACILAPSSCIFVPAPIPSLSSSPSLTIPDSSPYILTHSASTIALLLDIDPDLPSDSHDVAPYFKTEPGAAQIHLEGNRLVLTCLAEGSWPLEFKWMLNGTDVTAFSPEYKYTIPSLQRSHAGFYQCIVRNRMGVLMQKRAEVQVAYMGNFVEQEQRKTVAQGKAAVLNCPVVHSFPRPQVTWFRDGYKIIPSEKV</sequence>
<evidence type="ECO:0000313" key="4">
    <source>
        <dbReference type="EMBL" id="KPP78737.1"/>
    </source>
</evidence>
<dbReference type="Proteomes" id="UP000034805">
    <property type="component" value="Unassembled WGS sequence"/>
</dbReference>
<evidence type="ECO:0000259" key="3">
    <source>
        <dbReference type="PROSITE" id="PS50835"/>
    </source>
</evidence>
<dbReference type="SMART" id="SM00409">
    <property type="entry name" value="IG"/>
    <property type="match status" value="1"/>
</dbReference>